<sequence>MRCKKHLSDTTSAVGVCATCLRERLLSLMAAQARAEAHEVQLSRLRSCAAAAAAEDLPRKSDPLPPPPLVFPRSVSPYVSRRKVEDSSWSFPSPLDDRHRRFHHRFYSTPQVGPTYYGGGISTSSFVTTGSVCRKQRSRFSFLSSLFRSRSENLDSVPRDSSHSTCEPASSSSSSSAWFSSMFSRRKKKQSKFCSIEEQMNQRKKPLPSRFFSRGMSPAGGASEADGDYGDRRDGSPSASGYSSESSKWKPSPAASHGSTARRGRQGLSRNVSGLAFCLSPLVRASPNHRHWNQKGLPPEFAYTGDVRVPTKPHLSEAASFCANRSRKLADFGRVNANR</sequence>
<proteinExistence type="predicted"/>
<evidence type="ECO:0000313" key="3">
    <source>
        <dbReference type="Proteomes" id="UP001642487"/>
    </source>
</evidence>
<feature type="region of interest" description="Disordered" evidence="1">
    <location>
        <begin position="191"/>
        <end position="267"/>
    </location>
</feature>
<feature type="region of interest" description="Disordered" evidence="1">
    <location>
        <begin position="153"/>
        <end position="176"/>
    </location>
</feature>
<keyword evidence="3" id="KW-1185">Reference proteome</keyword>
<feature type="compositionally biased region" description="Basic and acidic residues" evidence="1">
    <location>
        <begin position="153"/>
        <end position="162"/>
    </location>
</feature>
<dbReference type="Proteomes" id="UP001642487">
    <property type="component" value="Chromosome 9"/>
</dbReference>
<dbReference type="PANTHER" id="PTHR35486">
    <property type="entry name" value="EXPRESSED PROTEIN"/>
    <property type="match status" value="1"/>
</dbReference>
<feature type="compositionally biased region" description="Low complexity" evidence="1">
    <location>
        <begin position="236"/>
        <end position="256"/>
    </location>
</feature>
<feature type="compositionally biased region" description="Low complexity" evidence="1">
    <location>
        <begin position="163"/>
        <end position="176"/>
    </location>
</feature>
<evidence type="ECO:0000256" key="1">
    <source>
        <dbReference type="SAM" id="MobiDB-lite"/>
    </source>
</evidence>
<organism evidence="2 3">
    <name type="scientific">Citrullus colocynthis</name>
    <name type="common">colocynth</name>
    <dbReference type="NCBI Taxonomy" id="252529"/>
    <lineage>
        <taxon>Eukaryota</taxon>
        <taxon>Viridiplantae</taxon>
        <taxon>Streptophyta</taxon>
        <taxon>Embryophyta</taxon>
        <taxon>Tracheophyta</taxon>
        <taxon>Spermatophyta</taxon>
        <taxon>Magnoliopsida</taxon>
        <taxon>eudicotyledons</taxon>
        <taxon>Gunneridae</taxon>
        <taxon>Pentapetalae</taxon>
        <taxon>rosids</taxon>
        <taxon>fabids</taxon>
        <taxon>Cucurbitales</taxon>
        <taxon>Cucurbitaceae</taxon>
        <taxon>Benincaseae</taxon>
        <taxon>Citrullus</taxon>
    </lineage>
</organism>
<protein>
    <submittedName>
        <fullName evidence="2">Uncharacterized protein</fullName>
    </submittedName>
</protein>
<name>A0ABP0ZCH0_9ROSI</name>
<accession>A0ABP0ZCH0</accession>
<reference evidence="2 3" key="1">
    <citation type="submission" date="2024-03" db="EMBL/GenBank/DDBJ databases">
        <authorList>
            <person name="Gkanogiannis A."/>
            <person name="Becerra Lopez-Lavalle L."/>
        </authorList>
    </citation>
    <scope>NUCLEOTIDE SEQUENCE [LARGE SCALE GENOMIC DNA]</scope>
</reference>
<dbReference type="PANTHER" id="PTHR35486:SF1">
    <property type="entry name" value="OS02G0689500 PROTEIN"/>
    <property type="match status" value="1"/>
</dbReference>
<gene>
    <name evidence="2" type="ORF">CITCOLO1_LOCUS20970</name>
</gene>
<evidence type="ECO:0000313" key="2">
    <source>
        <dbReference type="EMBL" id="CAK9328550.1"/>
    </source>
</evidence>
<dbReference type="EMBL" id="OZ021743">
    <property type="protein sequence ID" value="CAK9328550.1"/>
    <property type="molecule type" value="Genomic_DNA"/>
</dbReference>